<protein>
    <submittedName>
        <fullName evidence="3">TonB-dependent receptor SusC</fullName>
    </submittedName>
</protein>
<dbReference type="InterPro" id="IPR000531">
    <property type="entry name" value="Beta-barrel_TonB"/>
</dbReference>
<dbReference type="Pfam" id="PF07715">
    <property type="entry name" value="Plug"/>
    <property type="match status" value="1"/>
</dbReference>
<keyword evidence="3" id="KW-0675">Receptor</keyword>
<dbReference type="AlphaFoldDB" id="A0A1J5T1Y3"/>
<dbReference type="NCBIfam" id="TIGR04057">
    <property type="entry name" value="SusC_RagA_signa"/>
    <property type="match status" value="1"/>
</dbReference>
<accession>A0A1J5T1Y3</accession>
<dbReference type="Pfam" id="PF13715">
    <property type="entry name" value="CarbopepD_reg_2"/>
    <property type="match status" value="1"/>
</dbReference>
<dbReference type="NCBIfam" id="TIGR04056">
    <property type="entry name" value="OMP_RagA_SusC"/>
    <property type="match status" value="1"/>
</dbReference>
<dbReference type="SUPFAM" id="SSF56935">
    <property type="entry name" value="Porins"/>
    <property type="match status" value="1"/>
</dbReference>
<dbReference type="Pfam" id="PF00593">
    <property type="entry name" value="TonB_dep_Rec_b-barrel"/>
    <property type="match status" value="1"/>
</dbReference>
<proteinExistence type="predicted"/>
<evidence type="ECO:0000259" key="2">
    <source>
        <dbReference type="Pfam" id="PF07715"/>
    </source>
</evidence>
<dbReference type="SUPFAM" id="SSF49464">
    <property type="entry name" value="Carboxypeptidase regulatory domain-like"/>
    <property type="match status" value="1"/>
</dbReference>
<feature type="domain" description="TonB-dependent receptor plug" evidence="2">
    <location>
        <begin position="222"/>
        <end position="326"/>
    </location>
</feature>
<dbReference type="PROSITE" id="PS52016">
    <property type="entry name" value="TONB_DEPENDENT_REC_3"/>
    <property type="match status" value="1"/>
</dbReference>
<dbReference type="InterPro" id="IPR037066">
    <property type="entry name" value="Plug_dom_sf"/>
</dbReference>
<gene>
    <name evidence="3" type="primary">susC_1</name>
    <name evidence="3" type="ORF">GALL_46320</name>
</gene>
<sequence>MKKNVPLRGSVHANEFLKFLLVMKLAILLTLFTAYQVQASVFGQSINVNAKQTEIKKILNSIERNGDVRFLYNYELASLKTKVDFKAENLPLTAALDKLFVNTELTYKILDNNLVVVLAKGNIAKFADVIKVTGKITGDNNEPLSGVSVLVKGTNKGTSTDNNGVYTISTDKNAVLVFSYIGYESKEVSVKGEQVVNVKLTLSAKILDQVVVVGYGVQRKSVVTGAIASVKAKDLEDMPVVRLEDALKGRTSGATIYSNSGQPGAASTVMIRGVTSINNFDPLYVVDGVPVAGGIDYLNAADIESIEVLKDAASAAIYGTKAASGVILVTTKKGKSGALQVNVASYYGVQSPAKTLKLLNATEYAALRNESSAAAGNGILFPDLSTFGKGTDWQNAIFNNDAKIQNHELSFSGGNEKSTFFASFGFFKQEGIVAPSISNYQRFSVRINSAHKVTKWLNFGENLSYAYTKSQNNFDANGYYGGPLSSAVNLDPITPIIITDPTVLAQNPYVNHASSIVKDAKGNPYGISPYVGQEMTNPAAYIQTHQGNYGWGDKIVANTYIEIEPVKGLKLKTSIGGDLAFWGSESFNPIYYLSATNSNLTNTSFNRNMNKAFNMIFTNTASYTRSIGLHNFSVLAGTEARKMTQFGVGASYVGLPVNSFGDASMNFTIPAANMLGNGYESQPYNISSLFGRVTYDYDGKYLFTGIIRRDGSSHFGSDNVYGNFPSMSAGWILTREKFWPANLPISFLKLRAGYGVNGNDNLSPFQYVSTVNGVGTYPIGGQLVTGNSPVTVANPSLKWEQTSQTDVAIDMVMFKDWNLTVDVFKKKTTGMLMQPSIPYYIGALQTPWANIGAMENNGIEIELGYKKKVGQVGLDFKGNVSYLKNKVTNLGNTSFLTYGNMQSSAYEVSRKAVGQPINSFYGFQTLGIFQTQAEVNNYVNSTGALLQPNARPGDFKWADLNGDGAITNADRTYLGDPTPHWIFGFTVGATYKDFDIRIFAQGTAGSKIFQQLRRLDIPTANYSTKALGRWTGQGTSNDFPRLIDSDPNGNFSNPSSFYLEDGSYLRIKTLQIGYNVPKKVLAKAKIQSARVYVSGNNLLTLTKYTGYDPEIGGTGGGWLYSIDRGIYPQARSFMAGVNFTF</sequence>
<organism evidence="3">
    <name type="scientific">mine drainage metagenome</name>
    <dbReference type="NCBI Taxonomy" id="410659"/>
    <lineage>
        <taxon>unclassified sequences</taxon>
        <taxon>metagenomes</taxon>
        <taxon>ecological metagenomes</taxon>
    </lineage>
</organism>
<dbReference type="Gene3D" id="2.60.40.1120">
    <property type="entry name" value="Carboxypeptidase-like, regulatory domain"/>
    <property type="match status" value="1"/>
</dbReference>
<dbReference type="InterPro" id="IPR039426">
    <property type="entry name" value="TonB-dep_rcpt-like"/>
</dbReference>
<feature type="domain" description="TonB-dependent receptor-like beta-barrel" evidence="1">
    <location>
        <begin position="570"/>
        <end position="1098"/>
    </location>
</feature>
<dbReference type="InterPro" id="IPR023997">
    <property type="entry name" value="TonB-dep_OMP_SusC/RagA_CS"/>
</dbReference>
<dbReference type="Gene3D" id="2.170.130.10">
    <property type="entry name" value="TonB-dependent receptor, plug domain"/>
    <property type="match status" value="1"/>
</dbReference>
<comment type="caution">
    <text evidence="3">The sequence shown here is derived from an EMBL/GenBank/DDBJ whole genome shotgun (WGS) entry which is preliminary data.</text>
</comment>
<evidence type="ECO:0000259" key="1">
    <source>
        <dbReference type="Pfam" id="PF00593"/>
    </source>
</evidence>
<name>A0A1J5T1Y3_9ZZZZ</name>
<dbReference type="InterPro" id="IPR012910">
    <property type="entry name" value="Plug_dom"/>
</dbReference>
<reference evidence="3" key="1">
    <citation type="submission" date="2016-10" db="EMBL/GenBank/DDBJ databases">
        <title>Sequence of Gallionella enrichment culture.</title>
        <authorList>
            <person name="Poehlein A."/>
            <person name="Muehling M."/>
            <person name="Daniel R."/>
        </authorList>
    </citation>
    <scope>NUCLEOTIDE SEQUENCE</scope>
</reference>
<dbReference type="InterPro" id="IPR008969">
    <property type="entry name" value="CarboxyPept-like_regulatory"/>
</dbReference>
<dbReference type="EMBL" id="MLJW01000012">
    <property type="protein sequence ID" value="OIR14171.1"/>
    <property type="molecule type" value="Genomic_DNA"/>
</dbReference>
<evidence type="ECO:0000313" key="3">
    <source>
        <dbReference type="EMBL" id="OIR14171.1"/>
    </source>
</evidence>
<dbReference type="InterPro" id="IPR023996">
    <property type="entry name" value="TonB-dep_OMP_SusC/RagA"/>
</dbReference>